<proteinExistence type="predicted"/>
<keyword evidence="5" id="KW-1185">Reference proteome</keyword>
<dbReference type="PIRSF" id="PIRSF031088">
    <property type="entry name" value="UCP031088_abhydr"/>
    <property type="match status" value="1"/>
</dbReference>
<evidence type="ECO:0000313" key="5">
    <source>
        <dbReference type="Proteomes" id="UP001372338"/>
    </source>
</evidence>
<dbReference type="SUPFAM" id="SSF53474">
    <property type="entry name" value="alpha/beta-Hydrolases"/>
    <property type="match status" value="1"/>
</dbReference>
<dbReference type="Gene3D" id="3.40.50.1820">
    <property type="entry name" value="alpha/beta hydrolase"/>
    <property type="match status" value="2"/>
</dbReference>
<dbReference type="InterPro" id="IPR029058">
    <property type="entry name" value="AB_hydrolase_fold"/>
</dbReference>
<comment type="caution">
    <text evidence="4">The sequence shown here is derived from an EMBL/GenBank/DDBJ whole genome shotgun (WGS) entry which is preliminary data.</text>
</comment>
<organism evidence="4 5">
    <name type="scientific">Crotalaria pallida</name>
    <name type="common">Smooth rattlebox</name>
    <name type="synonym">Crotalaria striata</name>
    <dbReference type="NCBI Taxonomy" id="3830"/>
    <lineage>
        <taxon>Eukaryota</taxon>
        <taxon>Viridiplantae</taxon>
        <taxon>Streptophyta</taxon>
        <taxon>Embryophyta</taxon>
        <taxon>Tracheophyta</taxon>
        <taxon>Spermatophyta</taxon>
        <taxon>Magnoliopsida</taxon>
        <taxon>eudicotyledons</taxon>
        <taxon>Gunneridae</taxon>
        <taxon>Pentapetalae</taxon>
        <taxon>rosids</taxon>
        <taxon>fabids</taxon>
        <taxon>Fabales</taxon>
        <taxon>Fabaceae</taxon>
        <taxon>Papilionoideae</taxon>
        <taxon>50 kb inversion clade</taxon>
        <taxon>genistoids sensu lato</taxon>
        <taxon>core genistoids</taxon>
        <taxon>Crotalarieae</taxon>
        <taxon>Crotalaria</taxon>
    </lineage>
</organism>
<dbReference type="InterPro" id="IPR000073">
    <property type="entry name" value="AB_hydrolase_1"/>
</dbReference>
<name>A0AAN9J3A1_CROPI</name>
<dbReference type="AlphaFoldDB" id="A0AAN9J3A1"/>
<evidence type="ECO:0000259" key="3">
    <source>
        <dbReference type="Pfam" id="PF00561"/>
    </source>
</evidence>
<dbReference type="Pfam" id="PF00561">
    <property type="entry name" value="Abhydrolase_1"/>
    <property type="match status" value="1"/>
</dbReference>
<keyword evidence="1" id="KW-0442">Lipid degradation</keyword>
<evidence type="ECO:0000313" key="4">
    <source>
        <dbReference type="EMBL" id="KAK7291400.1"/>
    </source>
</evidence>
<protein>
    <recommendedName>
        <fullName evidence="3">AB hydrolase-1 domain-containing protein</fullName>
    </recommendedName>
</protein>
<sequence length="533" mass="59227">MLHLLHIGAGFCCIDPIRSTEPDPKHVTRIASSHIHRRRVSPVRLASSPPERRPPICTADELHRVSVSNSDWKLALWRYLPSPKAQLRNHPLLLLSGVATNAIGYDLSPESSFARYMAAQGFDTWILEVRGAGLSTHGDNLEEDEEFIDNLSRIDSAVNDGQSSASSARLWGLKNFGASFDSEVPHMKRGGSHVLTKYEEVQISPRLMEIFTRMSDRVASILDSLEGGQNSAVSSQIKDFNHRLQTIFGGQQLFPAQVLNLQERVTATLEGLQKQLEMIVKYDWDFDHYLEEDVPAAVEYIRAQCQPRDGKLLAIGHSMGGILLYAMLSRSGFDGKDSGLASVVTLGSSLDYTPSRSSFKMLLPLAKPAQALNIPFIPVGPFLSTVYPLVKHPPYVLSWLNSQISAQNMMDQELFEKLVLNNFCTVPSKLLLQLATAFQKGGLRDRNGSFFYKDHIRKSNVPVLAVAGDQDLICPPEAVYETVKLIPEELVTYKVFGEPGGPHYAHYDLVGGRVAADDLYPCITEFLIQHDMP</sequence>
<dbReference type="Proteomes" id="UP001372338">
    <property type="component" value="Unassembled WGS sequence"/>
</dbReference>
<dbReference type="FunFam" id="3.40.50.1820:FF:000119">
    <property type="entry name" value="Alpha/beta hydrolase family protein"/>
    <property type="match status" value="1"/>
</dbReference>
<dbReference type="InterPro" id="IPR016969">
    <property type="entry name" value="UCP031088_abhydr"/>
</dbReference>
<feature type="domain" description="AB hydrolase-1" evidence="3">
    <location>
        <begin position="291"/>
        <end position="507"/>
    </location>
</feature>
<dbReference type="PANTHER" id="PTHR11005">
    <property type="entry name" value="LYSOSOMAL ACID LIPASE-RELATED"/>
    <property type="match status" value="1"/>
</dbReference>
<gene>
    <name evidence="4" type="ORF">RIF29_06511</name>
</gene>
<accession>A0AAN9J3A1</accession>
<evidence type="ECO:0000256" key="1">
    <source>
        <dbReference type="ARBA" id="ARBA00022963"/>
    </source>
</evidence>
<keyword evidence="2" id="KW-0443">Lipid metabolism</keyword>
<dbReference type="GO" id="GO:0016042">
    <property type="term" value="P:lipid catabolic process"/>
    <property type="evidence" value="ECO:0007669"/>
    <property type="project" value="UniProtKB-KW"/>
</dbReference>
<reference evidence="4 5" key="1">
    <citation type="submission" date="2024-01" db="EMBL/GenBank/DDBJ databases">
        <title>The genomes of 5 underutilized Papilionoideae crops provide insights into root nodulation and disease resistanc.</title>
        <authorList>
            <person name="Yuan L."/>
        </authorList>
    </citation>
    <scope>NUCLEOTIDE SEQUENCE [LARGE SCALE GENOMIC DNA]</scope>
    <source>
        <strain evidence="4">ZHUSHIDOU_FW_LH</strain>
        <tissue evidence="4">Leaf</tissue>
    </source>
</reference>
<dbReference type="FunFam" id="3.40.50.1820:FF:000097">
    <property type="entry name" value="Alpha/beta hydrolase family protein"/>
    <property type="match status" value="1"/>
</dbReference>
<dbReference type="EMBL" id="JAYWIO010000001">
    <property type="protein sequence ID" value="KAK7291400.1"/>
    <property type="molecule type" value="Genomic_DNA"/>
</dbReference>
<evidence type="ECO:0000256" key="2">
    <source>
        <dbReference type="ARBA" id="ARBA00023098"/>
    </source>
</evidence>